<evidence type="ECO:0000256" key="1">
    <source>
        <dbReference type="SAM" id="MobiDB-lite"/>
    </source>
</evidence>
<keyword evidence="2" id="KW-0472">Membrane</keyword>
<dbReference type="RefSeq" id="WP_198490909.1">
    <property type="nucleotide sequence ID" value="NZ_CP066078.1"/>
</dbReference>
<feature type="transmembrane region" description="Helical" evidence="2">
    <location>
        <begin position="153"/>
        <end position="173"/>
    </location>
</feature>
<feature type="region of interest" description="Disordered" evidence="1">
    <location>
        <begin position="1"/>
        <end position="52"/>
    </location>
</feature>
<feature type="transmembrane region" description="Helical" evidence="2">
    <location>
        <begin position="121"/>
        <end position="141"/>
    </location>
</feature>
<accession>A0A7T4T505</accession>
<sequence>MGMSEGQKKRRYGAAAAANGASTRPRPTPSPAHTTPRAPGTYRREDLAPRPGSGSSLGIIIGVLTTIAVLLFCYVTFLVLPGIGRAYGLTLPELRITGFDREQIAAAASALGGQGREDYRWVHRSSGLLMPLFMALAWFAMLGQSVHTRAARWVLWSVPLAFAVVVLAGGHAVDAALADPSGGPVALASGLVIARWVLTAALLAQAAWMLAHLVRTKLDAFARGELPGQQPTP</sequence>
<name>A0A7T4T505_9MICC</name>
<keyword evidence="2" id="KW-1133">Transmembrane helix</keyword>
<dbReference type="EMBL" id="CP066078">
    <property type="protein sequence ID" value="QQC60122.1"/>
    <property type="molecule type" value="Genomic_DNA"/>
</dbReference>
<gene>
    <name evidence="3" type="ORF">I6H58_04055</name>
</gene>
<feature type="transmembrane region" description="Helical" evidence="2">
    <location>
        <begin position="193"/>
        <end position="214"/>
    </location>
</feature>
<dbReference type="Proteomes" id="UP000595221">
    <property type="component" value="Chromosome"/>
</dbReference>
<reference evidence="3 4" key="1">
    <citation type="submission" date="2020-12" db="EMBL/GenBank/DDBJ databases">
        <title>FDA dAtabase for Regulatory Grade micrObial Sequences (FDA-ARGOS): Supporting development and validation of Infectious Disease Dx tests.</title>
        <authorList>
            <person name="Sproer C."/>
            <person name="Gronow S."/>
            <person name="Severitt S."/>
            <person name="Schroder I."/>
            <person name="Tallon L."/>
            <person name="Sadzewicz L."/>
            <person name="Zhao X."/>
            <person name="Boylan J."/>
            <person name="Ott S."/>
            <person name="Bowen H."/>
            <person name="Vavikolanu K."/>
            <person name="Mehta A."/>
            <person name="Aluvathingal J."/>
            <person name="Nadendla S."/>
            <person name="Lowell S."/>
            <person name="Myers T."/>
            <person name="Yan Y."/>
            <person name="Sichtig H."/>
        </authorList>
    </citation>
    <scope>NUCLEOTIDE SEQUENCE [LARGE SCALE GENOMIC DNA]</scope>
    <source>
        <strain evidence="3 4">FDAARGOS_1001</strain>
    </source>
</reference>
<protein>
    <submittedName>
        <fullName evidence="3">Uncharacterized protein</fullName>
    </submittedName>
</protein>
<proteinExistence type="predicted"/>
<evidence type="ECO:0000313" key="3">
    <source>
        <dbReference type="EMBL" id="QQC60122.1"/>
    </source>
</evidence>
<evidence type="ECO:0000313" key="4">
    <source>
        <dbReference type="Proteomes" id="UP000595221"/>
    </source>
</evidence>
<evidence type="ECO:0000256" key="2">
    <source>
        <dbReference type="SAM" id="Phobius"/>
    </source>
</evidence>
<keyword evidence="2" id="KW-0812">Transmembrane</keyword>
<organism evidence="3 4">
    <name type="scientific">Rothia kristinae</name>
    <dbReference type="NCBI Taxonomy" id="37923"/>
    <lineage>
        <taxon>Bacteria</taxon>
        <taxon>Bacillati</taxon>
        <taxon>Actinomycetota</taxon>
        <taxon>Actinomycetes</taxon>
        <taxon>Micrococcales</taxon>
        <taxon>Micrococcaceae</taxon>
        <taxon>Rothia</taxon>
    </lineage>
</organism>
<feature type="transmembrane region" description="Helical" evidence="2">
    <location>
        <begin position="57"/>
        <end position="80"/>
    </location>
</feature>
<dbReference type="AlphaFoldDB" id="A0A7T4T505"/>